<dbReference type="Pfam" id="PF00027">
    <property type="entry name" value="cNMP_binding"/>
    <property type="match status" value="1"/>
</dbReference>
<dbReference type="CDD" id="cd00038">
    <property type="entry name" value="CAP_ED"/>
    <property type="match status" value="1"/>
</dbReference>
<dbReference type="InterPro" id="IPR014710">
    <property type="entry name" value="RmlC-like_jellyroll"/>
</dbReference>
<dbReference type="Proteomes" id="UP000241964">
    <property type="component" value="Unassembled WGS sequence"/>
</dbReference>
<dbReference type="Gene3D" id="2.60.120.10">
    <property type="entry name" value="Jelly Rolls"/>
    <property type="match status" value="1"/>
</dbReference>
<feature type="domain" description="Cyclic nucleotide-binding" evidence="1">
    <location>
        <begin position="32"/>
        <end position="117"/>
    </location>
</feature>
<accession>A0A2P8FCR3</accession>
<proteinExistence type="predicted"/>
<dbReference type="SUPFAM" id="SSF51206">
    <property type="entry name" value="cAMP-binding domain-like"/>
    <property type="match status" value="1"/>
</dbReference>
<keyword evidence="3" id="KW-1185">Reference proteome</keyword>
<name>A0A2P8FCR3_9BACT</name>
<dbReference type="RefSeq" id="WP_106599524.1">
    <property type="nucleotide sequence ID" value="NZ_PYAS01000026.1"/>
</dbReference>
<evidence type="ECO:0000313" key="3">
    <source>
        <dbReference type="Proteomes" id="UP000241964"/>
    </source>
</evidence>
<reference evidence="2 3" key="1">
    <citation type="submission" date="2018-03" db="EMBL/GenBank/DDBJ databases">
        <title>Genomic Encyclopedia of Archaeal and Bacterial Type Strains, Phase II (KMG-II): from individual species to whole genera.</title>
        <authorList>
            <person name="Goeker M."/>
        </authorList>
    </citation>
    <scope>NUCLEOTIDE SEQUENCE [LARGE SCALE GENOMIC DNA]</scope>
    <source>
        <strain evidence="2 3">DSM 29057</strain>
    </source>
</reference>
<dbReference type="EMBL" id="PYAS01000026">
    <property type="protein sequence ID" value="PSL19510.1"/>
    <property type="molecule type" value="Genomic_DNA"/>
</dbReference>
<sequence length="193" mass="22646">MHDSLISYINRYSGVPLNAQEEDLVRRMFSFKRLKKRQYFLQQGEVCKYFCFIVSGAMRQYSTDEKGAEHVIQLGIETWWMGDRESIVRQTPSKYDIDAWENCELLTINHADTVYLLDQIPSVRKMLQLMEEKNSIANQKRLNSTISLAADSRYAEFVKEYPNFVQRFPQHIIASYLGITKETLSRVRRGAML</sequence>
<comment type="caution">
    <text evidence="2">The sequence shown here is derived from an EMBL/GenBank/DDBJ whole genome shotgun (WGS) entry which is preliminary data.</text>
</comment>
<dbReference type="InterPro" id="IPR018490">
    <property type="entry name" value="cNMP-bd_dom_sf"/>
</dbReference>
<dbReference type="InterPro" id="IPR000595">
    <property type="entry name" value="cNMP-bd_dom"/>
</dbReference>
<dbReference type="OrthoDB" id="1933280at2"/>
<gene>
    <name evidence="2" type="ORF">CLV60_12628</name>
</gene>
<organism evidence="2 3">
    <name type="scientific">Dyadobacter jiangsuensis</name>
    <dbReference type="NCBI Taxonomy" id="1591085"/>
    <lineage>
        <taxon>Bacteria</taxon>
        <taxon>Pseudomonadati</taxon>
        <taxon>Bacteroidota</taxon>
        <taxon>Cytophagia</taxon>
        <taxon>Cytophagales</taxon>
        <taxon>Spirosomataceae</taxon>
        <taxon>Dyadobacter</taxon>
    </lineage>
</organism>
<evidence type="ECO:0000259" key="1">
    <source>
        <dbReference type="Pfam" id="PF00027"/>
    </source>
</evidence>
<dbReference type="AlphaFoldDB" id="A0A2P8FCR3"/>
<protein>
    <submittedName>
        <fullName evidence="2">CRP-like cAMP-binding protein</fullName>
    </submittedName>
</protein>
<evidence type="ECO:0000313" key="2">
    <source>
        <dbReference type="EMBL" id="PSL19510.1"/>
    </source>
</evidence>